<protein>
    <recommendedName>
        <fullName evidence="3">Glycosyl hydrolase family 32</fullName>
    </recommendedName>
</protein>
<reference evidence="1 2" key="1">
    <citation type="submission" date="2018-08" db="EMBL/GenBank/DDBJ databases">
        <title>Genomic Encyclopedia of Type Strains, Phase III (KMG-III): the genomes of soil and plant-associated and newly described type strains.</title>
        <authorList>
            <person name="Whitman W."/>
        </authorList>
    </citation>
    <scope>NUCLEOTIDE SEQUENCE [LARGE SCALE GENOMIC DNA]</scope>
    <source>
        <strain evidence="1 2">CGMCC 1.10966</strain>
    </source>
</reference>
<dbReference type="SUPFAM" id="SSF48208">
    <property type="entry name" value="Six-hairpin glycosidases"/>
    <property type="match status" value="1"/>
</dbReference>
<dbReference type="Proteomes" id="UP000256304">
    <property type="component" value="Unassembled WGS sequence"/>
</dbReference>
<dbReference type="Gene3D" id="2.60.120.560">
    <property type="entry name" value="Exo-inulinase, domain 1"/>
    <property type="match status" value="1"/>
</dbReference>
<dbReference type="EMBL" id="QTTN01000058">
    <property type="protein sequence ID" value="REE56490.1"/>
    <property type="molecule type" value="Genomic_DNA"/>
</dbReference>
<dbReference type="Gene3D" id="1.50.10.10">
    <property type="match status" value="1"/>
</dbReference>
<sequence>MGTALNSVGELIDFYYEQESGQWLLEYLYVDGSGAGVAVSRDLVHWHEAVSVGGEGHAAHVAHDAHSHANANAGSPRLVELQIEDSLQSKWLRLHENHAYEIGDWDGERFTADGEPAALWTGIDSERLAYGQSRCVLAGLIGQVGCGRQLVLAELKLRRSEQGIVRLYAEPVAELRNLRVWQREWSVAELSASAPFKESLQFRVAPGEWLDIQVLPVAGEPDDSDKSDTITSNLLDVQLVIEAEEDYLQEIELYGIRVTVELNEKTSCVASQGVTLPLPNPLARRDGGLKLRLLLDETSMELFVGDGEAVMFVPVEPAYDQSRYIQLHCQRGIIRAASLEVFGLRSTVPTLAEHLLIEASKPAEDTVIYQSKSKSYTIYSHRIEDAVYGEPPAYVPDRDTILSPTRAIEEFAWRKNWANDMTRVIDRGNVWHPRSEIAQLPDLHTAHATIDAAYRLAADVFYRCGSPEFARPGEEGMWTAGQFQGPGEGFGVWVRDTTHIAIRSGNLLDPEGARRSLLFTTKSGFDNGVDGTAMPIVGIWDYYLATGDLTLIQETWTNLKSRIAKLDESFDLEQGLVPADQSTSNDAFPEP</sequence>
<keyword evidence="2" id="KW-1185">Reference proteome</keyword>
<dbReference type="GO" id="GO:0005975">
    <property type="term" value="P:carbohydrate metabolic process"/>
    <property type="evidence" value="ECO:0007669"/>
    <property type="project" value="InterPro"/>
</dbReference>
<dbReference type="SUPFAM" id="SSF49899">
    <property type="entry name" value="Concanavalin A-like lectins/glucanases"/>
    <property type="match status" value="1"/>
</dbReference>
<accession>A0A3D9Q242</accession>
<name>A0A3D9Q242_9BACL</name>
<organism evidence="1 2">
    <name type="scientific">Paenibacillus taihuensis</name>
    <dbReference type="NCBI Taxonomy" id="1156355"/>
    <lineage>
        <taxon>Bacteria</taxon>
        <taxon>Bacillati</taxon>
        <taxon>Bacillota</taxon>
        <taxon>Bacilli</taxon>
        <taxon>Bacillales</taxon>
        <taxon>Paenibacillaceae</taxon>
        <taxon>Paenibacillus</taxon>
    </lineage>
</organism>
<evidence type="ECO:0000313" key="2">
    <source>
        <dbReference type="Proteomes" id="UP000256304"/>
    </source>
</evidence>
<evidence type="ECO:0008006" key="3">
    <source>
        <dbReference type="Google" id="ProtNLM"/>
    </source>
</evidence>
<dbReference type="InterPro" id="IPR012341">
    <property type="entry name" value="6hp_glycosidase-like_sf"/>
</dbReference>
<dbReference type="InterPro" id="IPR013320">
    <property type="entry name" value="ConA-like_dom_sf"/>
</dbReference>
<comment type="caution">
    <text evidence="1">The sequence shown here is derived from an EMBL/GenBank/DDBJ whole genome shotgun (WGS) entry which is preliminary data.</text>
</comment>
<dbReference type="AlphaFoldDB" id="A0A3D9Q242"/>
<proteinExistence type="predicted"/>
<gene>
    <name evidence="1" type="ORF">A8990_15827</name>
</gene>
<evidence type="ECO:0000313" key="1">
    <source>
        <dbReference type="EMBL" id="REE56490.1"/>
    </source>
</evidence>
<dbReference type="OrthoDB" id="2481712at2"/>
<dbReference type="InterPro" id="IPR008928">
    <property type="entry name" value="6-hairpin_glycosidase_sf"/>
</dbReference>
<dbReference type="RefSeq" id="WP_116192519.1">
    <property type="nucleotide sequence ID" value="NZ_QTTN01000058.1"/>
</dbReference>